<name>A0A3B0MPV3_9RHOB</name>
<dbReference type="RefSeq" id="WP_121093994.1">
    <property type="nucleotide sequence ID" value="NZ_UIHC01000010.1"/>
</dbReference>
<dbReference type="Gene3D" id="3.40.30.10">
    <property type="entry name" value="Glutaredoxin"/>
    <property type="match status" value="1"/>
</dbReference>
<evidence type="ECO:0000259" key="1">
    <source>
        <dbReference type="Pfam" id="PF13462"/>
    </source>
</evidence>
<keyword evidence="3" id="KW-1185">Reference proteome</keyword>
<evidence type="ECO:0000313" key="2">
    <source>
        <dbReference type="EMBL" id="SUZ31659.1"/>
    </source>
</evidence>
<dbReference type="EMBL" id="UIHC01000010">
    <property type="protein sequence ID" value="SUZ31659.1"/>
    <property type="molecule type" value="Genomic_DNA"/>
</dbReference>
<accession>A0A3B0MPV3</accession>
<dbReference type="SUPFAM" id="SSF52833">
    <property type="entry name" value="Thioredoxin-like"/>
    <property type="match status" value="1"/>
</dbReference>
<reference evidence="3" key="1">
    <citation type="submission" date="2018-08" db="EMBL/GenBank/DDBJ databases">
        <authorList>
            <person name="Rodrigo-Torres L."/>
            <person name="Arahal R. D."/>
            <person name="Lucena T."/>
        </authorList>
    </citation>
    <scope>NUCLEOTIDE SEQUENCE [LARGE SCALE GENOMIC DNA]</scope>
    <source>
        <strain evidence="3">CECT 7235</strain>
    </source>
</reference>
<dbReference type="OrthoDB" id="8478320at2"/>
<organism evidence="2 3">
    <name type="scientific">Roseinatronobacter ekhonensis</name>
    <dbReference type="NCBI Taxonomy" id="254356"/>
    <lineage>
        <taxon>Bacteria</taxon>
        <taxon>Pseudomonadati</taxon>
        <taxon>Pseudomonadota</taxon>
        <taxon>Alphaproteobacteria</taxon>
        <taxon>Rhodobacterales</taxon>
        <taxon>Paracoccaceae</taxon>
        <taxon>Roseinatronobacter</taxon>
    </lineage>
</organism>
<feature type="domain" description="Thioredoxin-like fold" evidence="1">
    <location>
        <begin position="50"/>
        <end position="212"/>
    </location>
</feature>
<dbReference type="InterPro" id="IPR036249">
    <property type="entry name" value="Thioredoxin-like_sf"/>
</dbReference>
<gene>
    <name evidence="2" type="primary">bdbD_2</name>
    <name evidence="2" type="ORF">ROE7235_01409</name>
</gene>
<evidence type="ECO:0000313" key="3">
    <source>
        <dbReference type="Proteomes" id="UP000272908"/>
    </source>
</evidence>
<sequence>MNKFVLPAIAVAAALGAGGWWYSSQTTPAAADSTNAQTASPVQAHELDFPIGNPDAPVTVVEYSSFTCPHCANFNQGPYEQLKADFIDTGRIQYIKREVYFDRYGLWAGMVARCGGGERYHGIAELLYEQQREWAGANDPAQVANNLRRLGRQAGMNDAELNTCLEDADKALELTEFYQANAEADNIRATPTFVINGQQYHNMSYDEFANVLTEKLGE</sequence>
<dbReference type="Pfam" id="PF13462">
    <property type="entry name" value="Thioredoxin_4"/>
    <property type="match status" value="1"/>
</dbReference>
<dbReference type="Proteomes" id="UP000272908">
    <property type="component" value="Unassembled WGS sequence"/>
</dbReference>
<protein>
    <submittedName>
        <fullName evidence="2">Disulfide bond formation protein D</fullName>
    </submittedName>
</protein>
<dbReference type="InterPro" id="IPR012336">
    <property type="entry name" value="Thioredoxin-like_fold"/>
</dbReference>
<dbReference type="AlphaFoldDB" id="A0A3B0MPV3"/>
<proteinExistence type="predicted"/>